<keyword evidence="4" id="KW-1185">Reference proteome</keyword>
<reference evidence="3 4" key="1">
    <citation type="submission" date="2016-10" db="EMBL/GenBank/DDBJ databases">
        <authorList>
            <person name="de Groot N.N."/>
        </authorList>
    </citation>
    <scope>NUCLEOTIDE SEQUENCE [LARGE SCALE GENOMIC DNA]</scope>
    <source>
        <strain evidence="3 4">DSM 26656</strain>
    </source>
</reference>
<dbReference type="NCBIfam" id="TIGR02606">
    <property type="entry name" value="antidote_CC2985"/>
    <property type="match status" value="1"/>
</dbReference>
<name>A0A1H6CZD5_9HYPH</name>
<sequence>MASMNVSLPDLMREWVQTRIDSGQYASVSDYVRDLIRRDQELARQLSVEDIRRSIAEGRADGTTRPAAAVFDRIEAKLKSMVG</sequence>
<dbReference type="GO" id="GO:0006355">
    <property type="term" value="P:regulation of DNA-templated transcription"/>
    <property type="evidence" value="ECO:0007669"/>
    <property type="project" value="InterPro"/>
</dbReference>
<dbReference type="AlphaFoldDB" id="A0A1H6CZD5"/>
<dbReference type="InterPro" id="IPR038296">
    <property type="entry name" value="ParD_sf"/>
</dbReference>
<proteinExistence type="inferred from homology"/>
<keyword evidence="2" id="KW-1277">Toxin-antitoxin system</keyword>
<organism evidence="3 4">
    <name type="scientific">Bosea lathyri</name>
    <dbReference type="NCBI Taxonomy" id="1036778"/>
    <lineage>
        <taxon>Bacteria</taxon>
        <taxon>Pseudomonadati</taxon>
        <taxon>Pseudomonadota</taxon>
        <taxon>Alphaproteobacteria</taxon>
        <taxon>Hyphomicrobiales</taxon>
        <taxon>Boseaceae</taxon>
        <taxon>Bosea</taxon>
    </lineage>
</organism>
<protein>
    <submittedName>
        <fullName evidence="3">Antitoxin ParD1/3/4</fullName>
    </submittedName>
</protein>
<dbReference type="Proteomes" id="UP000236743">
    <property type="component" value="Unassembled WGS sequence"/>
</dbReference>
<dbReference type="SUPFAM" id="SSF47598">
    <property type="entry name" value="Ribbon-helix-helix"/>
    <property type="match status" value="1"/>
</dbReference>
<dbReference type="Gene3D" id="6.10.10.120">
    <property type="entry name" value="Antitoxin ParD1-like"/>
    <property type="match status" value="1"/>
</dbReference>
<comment type="similarity">
    <text evidence="1">Belongs to the ParD antitoxin family.</text>
</comment>
<evidence type="ECO:0000313" key="4">
    <source>
        <dbReference type="Proteomes" id="UP000236743"/>
    </source>
</evidence>
<dbReference type="PANTHER" id="PTHR36582">
    <property type="entry name" value="ANTITOXIN PARD"/>
    <property type="match status" value="1"/>
</dbReference>
<evidence type="ECO:0000256" key="2">
    <source>
        <dbReference type="ARBA" id="ARBA00022649"/>
    </source>
</evidence>
<dbReference type="PANTHER" id="PTHR36582:SF2">
    <property type="entry name" value="ANTITOXIN PARD"/>
    <property type="match status" value="1"/>
</dbReference>
<dbReference type="OrthoDB" id="9811310at2"/>
<dbReference type="InterPro" id="IPR022789">
    <property type="entry name" value="ParD"/>
</dbReference>
<evidence type="ECO:0000313" key="3">
    <source>
        <dbReference type="EMBL" id="SEG78073.1"/>
    </source>
</evidence>
<accession>A0A1H6CZD5</accession>
<gene>
    <name evidence="3" type="ORF">SAMN04488115_11393</name>
</gene>
<evidence type="ECO:0000256" key="1">
    <source>
        <dbReference type="ARBA" id="ARBA00008580"/>
    </source>
</evidence>
<dbReference type="InterPro" id="IPR010985">
    <property type="entry name" value="Ribbon_hlx_hlx"/>
</dbReference>
<dbReference type="EMBL" id="FNUY01000013">
    <property type="protein sequence ID" value="SEG78073.1"/>
    <property type="molecule type" value="Genomic_DNA"/>
</dbReference>